<dbReference type="GO" id="GO:0005992">
    <property type="term" value="P:trehalose biosynthetic process"/>
    <property type="evidence" value="ECO:0007669"/>
    <property type="project" value="UniProtKB-UniRule"/>
</dbReference>
<evidence type="ECO:0000256" key="8">
    <source>
        <dbReference type="ARBA" id="ARBA00023277"/>
    </source>
</evidence>
<feature type="binding site" evidence="16">
    <location>
        <begin position="240"/>
        <end position="245"/>
    </location>
    <ligand>
        <name>substrate</name>
    </ligand>
</feature>
<dbReference type="Proteomes" id="UP000316096">
    <property type="component" value="Unassembled WGS sequence"/>
</dbReference>
<comment type="caution">
    <text evidence="19">The sequence shown here is derived from an EMBL/GenBank/DDBJ whole genome shotgun (WGS) entry which is preliminary data.</text>
</comment>
<evidence type="ECO:0000256" key="9">
    <source>
        <dbReference type="ARBA" id="ARBA00023295"/>
    </source>
</evidence>
<dbReference type="Pfam" id="PF00128">
    <property type="entry name" value="Alpha-amylase"/>
    <property type="match status" value="1"/>
</dbReference>
<dbReference type="NCBIfam" id="TIGR02402">
    <property type="entry name" value="trehalose_TreZ"/>
    <property type="match status" value="1"/>
</dbReference>
<evidence type="ECO:0000256" key="14">
    <source>
        <dbReference type="PIRNR" id="PIRNR006337"/>
    </source>
</evidence>
<evidence type="ECO:0000256" key="2">
    <source>
        <dbReference type="ARBA" id="ARBA00005199"/>
    </source>
</evidence>
<dbReference type="InterPro" id="IPR017853">
    <property type="entry name" value="GH"/>
</dbReference>
<dbReference type="RefSeq" id="WP_141956908.1">
    <property type="nucleotide sequence ID" value="NZ_VFOZ01000001.1"/>
</dbReference>
<evidence type="ECO:0000256" key="10">
    <source>
        <dbReference type="ARBA" id="ARBA00032057"/>
    </source>
</evidence>
<gene>
    <name evidence="19" type="ORF">FB559_3915</name>
</gene>
<accession>A0A543CMI1</accession>
<evidence type="ECO:0000256" key="13">
    <source>
        <dbReference type="NCBIfam" id="TIGR02402"/>
    </source>
</evidence>
<keyword evidence="7 14" id="KW-0378">Hydrolase</keyword>
<dbReference type="InterPro" id="IPR012768">
    <property type="entry name" value="Trehalose_TreZ"/>
</dbReference>
<reference evidence="19 20" key="1">
    <citation type="submission" date="2019-06" db="EMBL/GenBank/DDBJ databases">
        <title>Sequencing the genomes of 1000 actinobacteria strains.</title>
        <authorList>
            <person name="Klenk H.-P."/>
        </authorList>
    </citation>
    <scope>NUCLEOTIDE SEQUENCE [LARGE SCALE GENOMIC DNA]</scope>
    <source>
        <strain evidence="19 20">DSM 102200</strain>
    </source>
</reference>
<dbReference type="GO" id="GO:0033942">
    <property type="term" value="F:4-alpha-D-(1-&gt;4)-alpha-D-glucanotrehalose trehalohydrolase activity"/>
    <property type="evidence" value="ECO:0007669"/>
    <property type="project" value="UniProtKB-EC"/>
</dbReference>
<feature type="site" description="Transition state stabilizer" evidence="17">
    <location>
        <position position="375"/>
    </location>
</feature>
<dbReference type="UniPathway" id="UPA00299"/>
<organism evidence="19 20">
    <name type="scientific">Actinoallomurus bryophytorum</name>
    <dbReference type="NCBI Taxonomy" id="1490222"/>
    <lineage>
        <taxon>Bacteria</taxon>
        <taxon>Bacillati</taxon>
        <taxon>Actinomycetota</taxon>
        <taxon>Actinomycetes</taxon>
        <taxon>Streptosporangiales</taxon>
        <taxon>Thermomonosporaceae</taxon>
        <taxon>Actinoallomurus</taxon>
    </lineage>
</organism>
<feature type="binding site" evidence="16">
    <location>
        <begin position="374"/>
        <end position="379"/>
    </location>
    <ligand>
        <name>substrate</name>
    </ligand>
</feature>
<dbReference type="EC" id="3.2.1.141" evidence="4 13"/>
<evidence type="ECO:0000256" key="6">
    <source>
        <dbReference type="ARBA" id="ARBA00022490"/>
    </source>
</evidence>
<evidence type="ECO:0000256" key="1">
    <source>
        <dbReference type="ARBA" id="ARBA00004496"/>
    </source>
</evidence>
<dbReference type="InterPro" id="IPR006047">
    <property type="entry name" value="GH13_cat_dom"/>
</dbReference>
<dbReference type="Gene3D" id="2.60.40.10">
    <property type="entry name" value="Immunoglobulins"/>
    <property type="match status" value="1"/>
</dbReference>
<evidence type="ECO:0000256" key="7">
    <source>
        <dbReference type="ARBA" id="ARBA00022801"/>
    </source>
</evidence>
<dbReference type="PIRSF" id="PIRSF006337">
    <property type="entry name" value="Trehalose_TreZ"/>
    <property type="match status" value="1"/>
</dbReference>
<evidence type="ECO:0000313" key="20">
    <source>
        <dbReference type="Proteomes" id="UP000316096"/>
    </source>
</evidence>
<evidence type="ECO:0000256" key="4">
    <source>
        <dbReference type="ARBA" id="ARBA00012268"/>
    </source>
</evidence>
<dbReference type="EMBL" id="VFOZ01000001">
    <property type="protein sequence ID" value="TQL98292.1"/>
    <property type="molecule type" value="Genomic_DNA"/>
</dbReference>
<keyword evidence="20" id="KW-1185">Reference proteome</keyword>
<evidence type="ECO:0000256" key="15">
    <source>
        <dbReference type="PIRSR" id="PIRSR006337-1"/>
    </source>
</evidence>
<dbReference type="CDD" id="cd02853">
    <property type="entry name" value="E_set_MTHase_like_N"/>
    <property type="match status" value="1"/>
</dbReference>
<comment type="pathway">
    <text evidence="2 14">Glycan biosynthesis; trehalose biosynthesis.</text>
</comment>
<comment type="similarity">
    <text evidence="3 14">Belongs to the glycosyl hydrolase 13 family.</text>
</comment>
<dbReference type="InterPro" id="IPR044901">
    <property type="entry name" value="Trehalose_TreZ_E-set_sf"/>
</dbReference>
<feature type="domain" description="Glycosyl hydrolase family 13 catalytic" evidence="18">
    <location>
        <begin position="76"/>
        <end position="442"/>
    </location>
</feature>
<evidence type="ECO:0000256" key="17">
    <source>
        <dbReference type="PIRSR" id="PIRSR006337-3"/>
    </source>
</evidence>
<dbReference type="GO" id="GO:0005737">
    <property type="term" value="C:cytoplasm"/>
    <property type="evidence" value="ECO:0007669"/>
    <property type="project" value="UniProtKB-SubCell"/>
</dbReference>
<dbReference type="Pfam" id="PF11941">
    <property type="entry name" value="DUF3459"/>
    <property type="match status" value="1"/>
</dbReference>
<comment type="catalytic activity">
    <reaction evidence="12 14">
        <text>hydrolysis of (1-&gt;4)-alpha-D-glucosidic linkage in 4-alpha-D-[(1-&gt;4)-alpha-D-glucanosyl]n trehalose to yield trehalose and (1-&gt;4)-alpha-D-glucan.</text>
        <dbReference type="EC" id="3.2.1.141"/>
    </reaction>
</comment>
<evidence type="ECO:0000256" key="3">
    <source>
        <dbReference type="ARBA" id="ARBA00008061"/>
    </source>
</evidence>
<evidence type="ECO:0000256" key="12">
    <source>
        <dbReference type="ARBA" id="ARBA00034013"/>
    </source>
</evidence>
<dbReference type="SUPFAM" id="SSF81296">
    <property type="entry name" value="E set domains"/>
    <property type="match status" value="1"/>
</dbReference>
<feature type="active site" description="Nucleophile" evidence="15">
    <location>
        <position position="242"/>
    </location>
</feature>
<evidence type="ECO:0000313" key="19">
    <source>
        <dbReference type="EMBL" id="TQL98292.1"/>
    </source>
</evidence>
<protein>
    <recommendedName>
        <fullName evidence="5 13">Malto-oligosyltrehalose trehalohydrolase</fullName>
        <shortName evidence="14">MTHase</shortName>
        <ecNumber evidence="4 13">3.2.1.141</ecNumber>
    </recommendedName>
    <alternativeName>
        <fullName evidence="11 14">4-alpha-D-((1-&gt;4)-alpha-D-glucano)trehalose trehalohydrolase</fullName>
    </alternativeName>
    <alternativeName>
        <fullName evidence="10 14">Maltooligosyl trehalose trehalohydrolase</fullName>
    </alternativeName>
</protein>
<dbReference type="SUPFAM" id="SSF51445">
    <property type="entry name" value="(Trans)glycosidases"/>
    <property type="match status" value="1"/>
</dbReference>
<dbReference type="Gene3D" id="3.20.20.80">
    <property type="entry name" value="Glycosidases"/>
    <property type="match status" value="1"/>
</dbReference>
<evidence type="ECO:0000256" key="16">
    <source>
        <dbReference type="PIRSR" id="PIRSR006337-2"/>
    </source>
</evidence>
<evidence type="ECO:0000259" key="18">
    <source>
        <dbReference type="SMART" id="SM00642"/>
    </source>
</evidence>
<dbReference type="InterPro" id="IPR013783">
    <property type="entry name" value="Ig-like_fold"/>
</dbReference>
<dbReference type="CDD" id="cd11325">
    <property type="entry name" value="AmyAc_GTHase"/>
    <property type="match status" value="1"/>
</dbReference>
<keyword evidence="9 14" id="KW-0326">Glycosidase</keyword>
<dbReference type="Gene3D" id="1.10.10.760">
    <property type="entry name" value="E-set domains of sugar-utilizing enzymes"/>
    <property type="match status" value="1"/>
</dbReference>
<name>A0A543CMI1_9ACTN</name>
<dbReference type="OrthoDB" id="9800174at2"/>
<evidence type="ECO:0000256" key="5">
    <source>
        <dbReference type="ARBA" id="ARBA00015938"/>
    </source>
</evidence>
<dbReference type="InterPro" id="IPR014756">
    <property type="entry name" value="Ig_E-set"/>
</dbReference>
<dbReference type="PANTHER" id="PTHR43651:SF11">
    <property type="entry name" value="MALTO-OLIGOSYLTREHALOSE TREHALOHYDROLASE"/>
    <property type="match status" value="1"/>
</dbReference>
<evidence type="ECO:0000256" key="11">
    <source>
        <dbReference type="ARBA" id="ARBA00033284"/>
    </source>
</evidence>
<comment type="subcellular location">
    <subcellularLocation>
        <location evidence="1 15">Cytoplasm</location>
    </subcellularLocation>
</comment>
<keyword evidence="6" id="KW-0963">Cytoplasm</keyword>
<proteinExistence type="inferred from homology"/>
<dbReference type="PANTHER" id="PTHR43651">
    <property type="entry name" value="1,4-ALPHA-GLUCAN-BRANCHING ENZYME"/>
    <property type="match status" value="1"/>
</dbReference>
<keyword evidence="8" id="KW-0119">Carbohydrate metabolism</keyword>
<sequence length="572" mass="62791">MRFDVWAPDAENVEVEAGGGRYAMSPSSVRRGWWTVEAPGEDYGFVVDGDGPFPDPRSPWQPDGVHGLSRVYDHGRFAWTDGGWRGRPLAGGILYELHTGTFTPQGTFDSAVERLDHLVDLGVNTVELMPVAAFPGRHGWGYDGVGLWAVHDPYGGPDGLKRFVDACHGRGMAVVLDVVYNHLGPSGNYLGHYGPYFTDAHRTPWGPAVNLDRAGSDEVRAFIAQNALMWLRDYHLDGLRLDAVHAMQDGRAVHILEELAVAVEGLRAATGREMFLIAESDLGDPRLVTSREAGGYGLEAQWNDDFHHAVHAALTGERQGYYADFGSMGALAKTMTRAFFHDGTWSSFRGRSHGRPVDPLRTPGHRFTGFIQNHDQVGNRATGDRISATLSTGLLKVGAGLLLTSPFTPMLFMGEEWGAGTPWQFFTDHVEPELARAVSEGRRREFASHGWASEDVPDPQDPRTYERSRLDWGELELAPHRELFAWYRALIALRRTCPELTDARLTEVSAEHGDSWIVVYRGSVRIAANLGTEPVRLPDGELLLASASGVHPGGELPGESLAILRMEPSGTG</sequence>
<dbReference type="InterPro" id="IPR022567">
    <property type="entry name" value="DUF3459"/>
</dbReference>
<dbReference type="SMART" id="SM00642">
    <property type="entry name" value="Aamy"/>
    <property type="match status" value="1"/>
</dbReference>
<dbReference type="AlphaFoldDB" id="A0A543CMI1"/>
<feature type="binding site" evidence="16">
    <location>
        <begin position="304"/>
        <end position="308"/>
    </location>
    <ligand>
        <name>substrate</name>
    </ligand>
</feature>
<feature type="active site" description="Proton donor" evidence="15">
    <location>
        <position position="279"/>
    </location>
</feature>